<keyword evidence="2" id="KW-0378">Hydrolase</keyword>
<reference evidence="2 3" key="1">
    <citation type="submission" date="2021-06" db="EMBL/GenBank/DDBJ databases">
        <title>Microbial metabolic specificity influences pelagic lipid remineralization.</title>
        <authorList>
            <person name="Behrendt L."/>
            <person name="Hunter J.E."/>
            <person name="Alcolombri U."/>
            <person name="Smriga S."/>
            <person name="Mincer T."/>
            <person name="Lowenstein D.P."/>
            <person name="Peaudecerf F.J."/>
            <person name="Fernandez V.I."/>
            <person name="Fredricks H."/>
            <person name="Almblad H."/>
            <person name="Harrison J.J."/>
            <person name="Stocker R."/>
            <person name="Van Mooy B.A.S."/>
        </authorList>
    </citation>
    <scope>NUCLEOTIDE SEQUENCE [LARGE SCALE GENOMIC DNA]</scope>
    <source>
        <strain evidence="2 3">HP15-B</strain>
    </source>
</reference>
<keyword evidence="3" id="KW-1185">Reference proteome</keyword>
<dbReference type="InterPro" id="IPR011335">
    <property type="entry name" value="Restrct_endonuc-II-like"/>
</dbReference>
<dbReference type="RefSeq" id="WP_014579263.1">
    <property type="nucleotide sequence ID" value="NZ_CP076686.1"/>
</dbReference>
<keyword evidence="2" id="KW-0540">Nuclease</keyword>
<evidence type="ECO:0000313" key="2">
    <source>
        <dbReference type="EMBL" id="QWV13793.1"/>
    </source>
</evidence>
<gene>
    <name evidence="2" type="ORF">KQ249_03995</name>
</gene>
<name>A0ABX8IJJ2_9GAMM</name>
<feature type="domain" description="Restriction endonuclease type IV Mrr" evidence="1">
    <location>
        <begin position="1"/>
        <end position="104"/>
    </location>
</feature>
<dbReference type="Proteomes" id="UP000683442">
    <property type="component" value="Chromosome"/>
</dbReference>
<dbReference type="InterPro" id="IPR007560">
    <property type="entry name" value="Restrct_endonuc_IV_Mrr"/>
</dbReference>
<dbReference type="GeneID" id="78558579"/>
<dbReference type="Pfam" id="PF04471">
    <property type="entry name" value="Mrr_cat"/>
    <property type="match status" value="1"/>
</dbReference>
<organism evidence="2 3">
    <name type="scientific">Marinobacter adhaerens</name>
    <dbReference type="NCBI Taxonomy" id="1033846"/>
    <lineage>
        <taxon>Bacteria</taxon>
        <taxon>Pseudomonadati</taxon>
        <taxon>Pseudomonadota</taxon>
        <taxon>Gammaproteobacteria</taxon>
        <taxon>Pseudomonadales</taxon>
        <taxon>Marinobacteraceae</taxon>
        <taxon>Marinobacter</taxon>
    </lineage>
</organism>
<proteinExistence type="predicted"/>
<accession>A0ABX8IJJ2</accession>
<dbReference type="GO" id="GO:0004519">
    <property type="term" value="F:endonuclease activity"/>
    <property type="evidence" value="ECO:0007669"/>
    <property type="project" value="UniProtKB-KW"/>
</dbReference>
<protein>
    <submittedName>
        <fullName evidence="2">Restriction endonuclease</fullName>
    </submittedName>
</protein>
<evidence type="ECO:0000313" key="3">
    <source>
        <dbReference type="Proteomes" id="UP000683442"/>
    </source>
</evidence>
<dbReference type="SUPFAM" id="SSF52980">
    <property type="entry name" value="Restriction endonuclease-like"/>
    <property type="match status" value="1"/>
</dbReference>
<dbReference type="EMBL" id="CP076686">
    <property type="protein sequence ID" value="QWV13793.1"/>
    <property type="molecule type" value="Genomic_DNA"/>
</dbReference>
<evidence type="ECO:0000259" key="1">
    <source>
        <dbReference type="Pfam" id="PF04471"/>
    </source>
</evidence>
<sequence>MDWKEYEKEIFDHFKGQYPTAEISLDARKTGLYSKAERQIDILIEQYVAGNRITIAIDGKYLNKKVDVKAVESYIGMLEDIGAHKGLLVSKEGFSEAAYNRAHFGPTEIELDILNLEELRHFQSYGAIPYAGDCGALIPAPFGWVVDIQTTPAWLATVYQQGRTLDDAMKDGEFMYVQFWNRRQGGHELGDLLNLQKENLLKVDPECVIEFLPTIKRKDAETKLRVAHVSQYPSPEYTGFVQFTDFIFFCVLFSPENRSKSNIRKLENIMEAVRPIKIEQHKANQ</sequence>
<keyword evidence="2" id="KW-0255">Endonuclease</keyword>